<dbReference type="PANTHER" id="PTHR46796:SF7">
    <property type="entry name" value="ARAC FAMILY TRANSCRIPTIONAL REGULATOR"/>
    <property type="match status" value="1"/>
</dbReference>
<keyword evidence="1" id="KW-0805">Transcription regulation</keyword>
<evidence type="ECO:0000256" key="2">
    <source>
        <dbReference type="ARBA" id="ARBA00023125"/>
    </source>
</evidence>
<dbReference type="Pfam" id="PF12833">
    <property type="entry name" value="HTH_18"/>
    <property type="match status" value="1"/>
</dbReference>
<keyword evidence="2" id="KW-0238">DNA-binding</keyword>
<dbReference type="STRING" id="460265.Mnod_1588"/>
<protein>
    <submittedName>
        <fullName evidence="5">Transcriptional regulator, AraC family</fullName>
    </submittedName>
</protein>
<dbReference type="InterPro" id="IPR011051">
    <property type="entry name" value="RmlC_Cupin_sf"/>
</dbReference>
<name>B8IPS8_METNO</name>
<dbReference type="Gene3D" id="1.10.10.60">
    <property type="entry name" value="Homeodomain-like"/>
    <property type="match status" value="2"/>
</dbReference>
<dbReference type="Proteomes" id="UP000008207">
    <property type="component" value="Chromosome"/>
</dbReference>
<keyword evidence="3" id="KW-0804">Transcription</keyword>
<dbReference type="GO" id="GO:0043565">
    <property type="term" value="F:sequence-specific DNA binding"/>
    <property type="evidence" value="ECO:0007669"/>
    <property type="project" value="InterPro"/>
</dbReference>
<evidence type="ECO:0000313" key="5">
    <source>
        <dbReference type="EMBL" id="ACL56578.1"/>
    </source>
</evidence>
<sequence>MTADVLSDVLSAVRLTGSVFFDITAAAPWVAEAPPSAQIAGAVLPGAQHAIEYHVLTRGSCWISIVDGAPFEPVQLQEGDIAIIPHGEPHAVSSAPGMRAKPDLDVHRRPYEVGGLPIRLRAGTGGAGDAHVICGFFSCDVRPFNPLLEALPRFVRVGRGASPATDGLLNQFVLLLSHETRHRRPGAQSVLNRLSELMLIEAVRTYMDRLDPGRTGWLSGLRDPLVGRALALLHAEPARAWTLEDLAAACGASRSALAGRFTQLTGHPPIQYLTRWRMQLAARRLSEGGAKVVAVAQEVGYDSEAAFSRAFKKFSGRSPSEWRSG</sequence>
<proteinExistence type="predicted"/>
<evidence type="ECO:0000313" key="6">
    <source>
        <dbReference type="Proteomes" id="UP000008207"/>
    </source>
</evidence>
<dbReference type="SUPFAM" id="SSF46689">
    <property type="entry name" value="Homeodomain-like"/>
    <property type="match status" value="2"/>
</dbReference>
<accession>B8IPS8</accession>
<dbReference type="PANTHER" id="PTHR46796">
    <property type="entry name" value="HTH-TYPE TRANSCRIPTIONAL ACTIVATOR RHAS-RELATED"/>
    <property type="match status" value="1"/>
</dbReference>
<dbReference type="InterPro" id="IPR050204">
    <property type="entry name" value="AraC_XylS_family_regulators"/>
</dbReference>
<dbReference type="SUPFAM" id="SSF51182">
    <property type="entry name" value="RmlC-like cupins"/>
    <property type="match status" value="1"/>
</dbReference>
<feature type="domain" description="HTH araC/xylS-type" evidence="4">
    <location>
        <begin position="227"/>
        <end position="325"/>
    </location>
</feature>
<evidence type="ECO:0000256" key="1">
    <source>
        <dbReference type="ARBA" id="ARBA00023015"/>
    </source>
</evidence>
<organism evidence="5 6">
    <name type="scientific">Methylobacterium nodulans (strain LMG 21967 / CNCM I-2342 / ORS 2060)</name>
    <dbReference type="NCBI Taxonomy" id="460265"/>
    <lineage>
        <taxon>Bacteria</taxon>
        <taxon>Pseudomonadati</taxon>
        <taxon>Pseudomonadota</taxon>
        <taxon>Alphaproteobacteria</taxon>
        <taxon>Hyphomicrobiales</taxon>
        <taxon>Methylobacteriaceae</taxon>
        <taxon>Methylobacterium</taxon>
    </lineage>
</organism>
<reference evidence="5 6" key="1">
    <citation type="submission" date="2009-01" db="EMBL/GenBank/DDBJ databases">
        <title>Complete sequence of chromosome of Methylobacterium nodulans ORS 2060.</title>
        <authorList>
            <consortium name="US DOE Joint Genome Institute"/>
            <person name="Lucas S."/>
            <person name="Copeland A."/>
            <person name="Lapidus A."/>
            <person name="Glavina del Rio T."/>
            <person name="Dalin E."/>
            <person name="Tice H."/>
            <person name="Bruce D."/>
            <person name="Goodwin L."/>
            <person name="Pitluck S."/>
            <person name="Sims D."/>
            <person name="Brettin T."/>
            <person name="Detter J.C."/>
            <person name="Han C."/>
            <person name="Larimer F."/>
            <person name="Land M."/>
            <person name="Hauser L."/>
            <person name="Kyrpides N."/>
            <person name="Ivanova N."/>
            <person name="Marx C.J."/>
            <person name="Richardson P."/>
        </authorList>
    </citation>
    <scope>NUCLEOTIDE SEQUENCE [LARGE SCALE GENOMIC DNA]</scope>
    <source>
        <strain evidence="6">LMG 21967 / CNCM I-2342 / ORS 2060</strain>
    </source>
</reference>
<dbReference type="SMART" id="SM00342">
    <property type="entry name" value="HTH_ARAC"/>
    <property type="match status" value="1"/>
</dbReference>
<keyword evidence="6" id="KW-1185">Reference proteome</keyword>
<dbReference type="InterPro" id="IPR032783">
    <property type="entry name" value="AraC_lig"/>
</dbReference>
<dbReference type="InterPro" id="IPR018060">
    <property type="entry name" value="HTH_AraC"/>
</dbReference>
<dbReference type="GO" id="GO:0003700">
    <property type="term" value="F:DNA-binding transcription factor activity"/>
    <property type="evidence" value="ECO:0007669"/>
    <property type="project" value="InterPro"/>
</dbReference>
<dbReference type="InterPro" id="IPR020449">
    <property type="entry name" value="Tscrpt_reg_AraC-type_HTH"/>
</dbReference>
<evidence type="ECO:0000256" key="3">
    <source>
        <dbReference type="ARBA" id="ARBA00023163"/>
    </source>
</evidence>
<dbReference type="AlphaFoldDB" id="B8IPS8"/>
<dbReference type="RefSeq" id="WP_015928273.1">
    <property type="nucleotide sequence ID" value="NC_011894.1"/>
</dbReference>
<dbReference type="PROSITE" id="PS00041">
    <property type="entry name" value="HTH_ARAC_FAMILY_1"/>
    <property type="match status" value="1"/>
</dbReference>
<dbReference type="PROSITE" id="PS01124">
    <property type="entry name" value="HTH_ARAC_FAMILY_2"/>
    <property type="match status" value="1"/>
</dbReference>
<gene>
    <name evidence="5" type="ordered locus">Mnod_1588</name>
</gene>
<evidence type="ECO:0000259" key="4">
    <source>
        <dbReference type="PROSITE" id="PS01124"/>
    </source>
</evidence>
<dbReference type="OrthoDB" id="9802263at2"/>
<dbReference type="InterPro" id="IPR018062">
    <property type="entry name" value="HTH_AraC-typ_CS"/>
</dbReference>
<dbReference type="eggNOG" id="COG2207">
    <property type="taxonomic scope" value="Bacteria"/>
</dbReference>
<dbReference type="EMBL" id="CP001349">
    <property type="protein sequence ID" value="ACL56578.1"/>
    <property type="molecule type" value="Genomic_DNA"/>
</dbReference>
<dbReference type="KEGG" id="mno:Mnod_1588"/>
<dbReference type="Pfam" id="PF12852">
    <property type="entry name" value="Cupin_6"/>
    <property type="match status" value="1"/>
</dbReference>
<dbReference type="HOGENOM" id="CLU_000445_81_0_5"/>
<dbReference type="PRINTS" id="PR00032">
    <property type="entry name" value="HTHARAC"/>
</dbReference>
<dbReference type="InterPro" id="IPR009057">
    <property type="entry name" value="Homeodomain-like_sf"/>
</dbReference>